<protein>
    <submittedName>
        <fullName evidence="10">L,D-transpeptidase</fullName>
    </submittedName>
</protein>
<evidence type="ECO:0000256" key="4">
    <source>
        <dbReference type="ARBA" id="ARBA00022984"/>
    </source>
</evidence>
<dbReference type="GO" id="GO:0071555">
    <property type="term" value="P:cell wall organization"/>
    <property type="evidence" value="ECO:0007669"/>
    <property type="project" value="UniProtKB-UniRule"/>
</dbReference>
<evidence type="ECO:0000256" key="8">
    <source>
        <dbReference type="SAM" id="Phobius"/>
    </source>
</evidence>
<keyword evidence="8" id="KW-0472">Membrane</keyword>
<dbReference type="PROSITE" id="PS52029">
    <property type="entry name" value="LD_TPASE"/>
    <property type="match status" value="1"/>
</dbReference>
<dbReference type="SUPFAM" id="SSF141523">
    <property type="entry name" value="L,D-transpeptidase catalytic domain-like"/>
    <property type="match status" value="1"/>
</dbReference>
<evidence type="ECO:0000256" key="3">
    <source>
        <dbReference type="ARBA" id="ARBA00022960"/>
    </source>
</evidence>
<evidence type="ECO:0000256" key="6">
    <source>
        <dbReference type="PROSITE-ProRule" id="PRU01373"/>
    </source>
</evidence>
<sequence length="296" mass="32775">MAKSRKKPTKPAHIWISVGVLVACIGGLFLFAIARPSVSPDGIDVQLALTVTPTPTPSPSPTPSPTPVPTPSPTPSPTPLPTPTPTPVPMPTPTAVAVELPYLIEVNKTAQVVTIYTLDENGQYTIPVKYMICSTGYKDSKFPDGLYPLKERYEWRYMLDGTYGKYATRISGHILFHSVPFESKDSNDMFWSKYEELGENESGGCIRLLAKDAKWIQDNCPEGTPVRSIKGEEMPEIKQQLLDAIPELVKGYGWDPTDPDPENPIYYAEPDATPMPTRVPWVTPDPAQFDWSRELD</sequence>
<proteinExistence type="predicted"/>
<reference evidence="10" key="2">
    <citation type="journal article" date="2021" name="PeerJ">
        <title>Extensive microbial diversity within the chicken gut microbiome revealed by metagenomics and culture.</title>
        <authorList>
            <person name="Gilroy R."/>
            <person name="Ravi A."/>
            <person name="Getino M."/>
            <person name="Pursley I."/>
            <person name="Horton D.L."/>
            <person name="Alikhan N.F."/>
            <person name="Baker D."/>
            <person name="Gharbi K."/>
            <person name="Hall N."/>
            <person name="Watson M."/>
            <person name="Adriaenssens E.M."/>
            <person name="Foster-Nyarko E."/>
            <person name="Jarju S."/>
            <person name="Secka A."/>
            <person name="Antonio M."/>
            <person name="Oren A."/>
            <person name="Chaudhuri R.R."/>
            <person name="La Ragione R."/>
            <person name="Hildebrand F."/>
            <person name="Pallen M.J."/>
        </authorList>
    </citation>
    <scope>NUCLEOTIDE SEQUENCE</scope>
    <source>
        <strain evidence="10">CHK183-6373</strain>
    </source>
</reference>
<gene>
    <name evidence="10" type="ORF">IAA64_05235</name>
</gene>
<keyword evidence="4 6" id="KW-0573">Peptidoglycan synthesis</keyword>
<evidence type="ECO:0000313" key="11">
    <source>
        <dbReference type="Proteomes" id="UP000886884"/>
    </source>
</evidence>
<evidence type="ECO:0000313" key="10">
    <source>
        <dbReference type="EMBL" id="HIV27349.1"/>
    </source>
</evidence>
<dbReference type="GO" id="GO:0008360">
    <property type="term" value="P:regulation of cell shape"/>
    <property type="evidence" value="ECO:0007669"/>
    <property type="project" value="UniProtKB-UniRule"/>
</dbReference>
<dbReference type="CDD" id="cd16913">
    <property type="entry name" value="YkuD_like"/>
    <property type="match status" value="1"/>
</dbReference>
<evidence type="ECO:0000256" key="7">
    <source>
        <dbReference type="SAM" id="MobiDB-lite"/>
    </source>
</evidence>
<dbReference type="AlphaFoldDB" id="A0A9D1P850"/>
<keyword evidence="2" id="KW-0808">Transferase</keyword>
<reference evidence="10" key="1">
    <citation type="submission" date="2020-10" db="EMBL/GenBank/DDBJ databases">
        <authorList>
            <person name="Gilroy R."/>
        </authorList>
    </citation>
    <scope>NUCLEOTIDE SEQUENCE</scope>
    <source>
        <strain evidence="10">CHK183-6373</strain>
    </source>
</reference>
<feature type="domain" description="L,D-TPase catalytic" evidence="9">
    <location>
        <begin position="102"/>
        <end position="229"/>
    </location>
</feature>
<keyword evidence="8" id="KW-1133">Transmembrane helix</keyword>
<feature type="compositionally biased region" description="Pro residues" evidence="7">
    <location>
        <begin position="54"/>
        <end position="90"/>
    </location>
</feature>
<dbReference type="InterPro" id="IPR005490">
    <property type="entry name" value="LD_TPept_cat_dom"/>
</dbReference>
<dbReference type="PANTHER" id="PTHR30582:SF2">
    <property type="entry name" value="L,D-TRANSPEPTIDASE YCIB-RELATED"/>
    <property type="match status" value="1"/>
</dbReference>
<evidence type="ECO:0000256" key="5">
    <source>
        <dbReference type="ARBA" id="ARBA00023316"/>
    </source>
</evidence>
<feature type="active site" description="Nucleophile" evidence="6">
    <location>
        <position position="205"/>
    </location>
</feature>
<dbReference type="InterPro" id="IPR038063">
    <property type="entry name" value="Transpep_catalytic_dom"/>
</dbReference>
<dbReference type="GO" id="GO:0071972">
    <property type="term" value="F:peptidoglycan L,D-transpeptidase activity"/>
    <property type="evidence" value="ECO:0007669"/>
    <property type="project" value="TreeGrafter"/>
</dbReference>
<dbReference type="Proteomes" id="UP000886884">
    <property type="component" value="Unassembled WGS sequence"/>
</dbReference>
<feature type="active site" description="Proton donor/acceptor" evidence="6">
    <location>
        <position position="177"/>
    </location>
</feature>
<dbReference type="EMBL" id="DVOT01000092">
    <property type="protein sequence ID" value="HIV27349.1"/>
    <property type="molecule type" value="Genomic_DNA"/>
</dbReference>
<keyword evidence="5 6" id="KW-0961">Cell wall biogenesis/degradation</keyword>
<dbReference type="GO" id="GO:0005576">
    <property type="term" value="C:extracellular region"/>
    <property type="evidence" value="ECO:0007669"/>
    <property type="project" value="TreeGrafter"/>
</dbReference>
<keyword evidence="3 6" id="KW-0133">Cell shape</keyword>
<dbReference type="PROSITE" id="PS51257">
    <property type="entry name" value="PROKAR_LIPOPROTEIN"/>
    <property type="match status" value="1"/>
</dbReference>
<dbReference type="Gene3D" id="2.40.440.10">
    <property type="entry name" value="L,D-transpeptidase catalytic domain-like"/>
    <property type="match status" value="1"/>
</dbReference>
<dbReference type="InterPro" id="IPR050979">
    <property type="entry name" value="LD-transpeptidase"/>
</dbReference>
<keyword evidence="8" id="KW-0812">Transmembrane</keyword>
<evidence type="ECO:0000256" key="1">
    <source>
        <dbReference type="ARBA" id="ARBA00004752"/>
    </source>
</evidence>
<evidence type="ECO:0000259" key="9">
    <source>
        <dbReference type="PROSITE" id="PS52029"/>
    </source>
</evidence>
<comment type="caution">
    <text evidence="10">The sequence shown here is derived from an EMBL/GenBank/DDBJ whole genome shotgun (WGS) entry which is preliminary data.</text>
</comment>
<feature type="transmembrane region" description="Helical" evidence="8">
    <location>
        <begin position="12"/>
        <end position="34"/>
    </location>
</feature>
<organism evidence="10 11">
    <name type="scientific">Candidatus Ornithocaccomicrobium faecavium</name>
    <dbReference type="NCBI Taxonomy" id="2840890"/>
    <lineage>
        <taxon>Bacteria</taxon>
        <taxon>Bacillati</taxon>
        <taxon>Bacillota</taxon>
        <taxon>Clostridia</taxon>
        <taxon>Candidatus Ornithocaccomicrobium</taxon>
    </lineage>
</organism>
<feature type="region of interest" description="Disordered" evidence="7">
    <location>
        <begin position="50"/>
        <end position="90"/>
    </location>
</feature>
<accession>A0A9D1P850</accession>
<dbReference type="PANTHER" id="PTHR30582">
    <property type="entry name" value="L,D-TRANSPEPTIDASE"/>
    <property type="match status" value="1"/>
</dbReference>
<name>A0A9D1P850_9FIRM</name>
<dbReference type="GO" id="GO:0016740">
    <property type="term" value="F:transferase activity"/>
    <property type="evidence" value="ECO:0007669"/>
    <property type="project" value="UniProtKB-KW"/>
</dbReference>
<comment type="pathway">
    <text evidence="1 6">Cell wall biogenesis; peptidoglycan biosynthesis.</text>
</comment>
<evidence type="ECO:0000256" key="2">
    <source>
        <dbReference type="ARBA" id="ARBA00022679"/>
    </source>
</evidence>
<dbReference type="Pfam" id="PF03734">
    <property type="entry name" value="YkuD"/>
    <property type="match status" value="1"/>
</dbReference>
<dbReference type="GO" id="GO:0018104">
    <property type="term" value="P:peptidoglycan-protein cross-linking"/>
    <property type="evidence" value="ECO:0007669"/>
    <property type="project" value="TreeGrafter"/>
</dbReference>